<comment type="similarity">
    <text evidence="1">Belongs to the LysR transcriptional regulatory family.</text>
</comment>
<dbReference type="InterPro" id="IPR000847">
    <property type="entry name" value="LysR_HTH_N"/>
</dbReference>
<keyword evidence="2" id="KW-0805">Transcription regulation</keyword>
<gene>
    <name evidence="6" type="ORF">GCM10023153_31680</name>
</gene>
<dbReference type="SUPFAM" id="SSF53850">
    <property type="entry name" value="Periplasmic binding protein-like II"/>
    <property type="match status" value="1"/>
</dbReference>
<proteinExistence type="inferred from homology"/>
<evidence type="ECO:0000256" key="4">
    <source>
        <dbReference type="ARBA" id="ARBA00023163"/>
    </source>
</evidence>
<evidence type="ECO:0000313" key="6">
    <source>
        <dbReference type="EMBL" id="GAA4402534.1"/>
    </source>
</evidence>
<dbReference type="PANTHER" id="PTHR30346">
    <property type="entry name" value="TRANSCRIPTIONAL DUAL REGULATOR HCAR-RELATED"/>
    <property type="match status" value="1"/>
</dbReference>
<evidence type="ECO:0000256" key="1">
    <source>
        <dbReference type="ARBA" id="ARBA00009437"/>
    </source>
</evidence>
<evidence type="ECO:0000259" key="5">
    <source>
        <dbReference type="PROSITE" id="PS50931"/>
    </source>
</evidence>
<evidence type="ECO:0000313" key="7">
    <source>
        <dbReference type="Proteomes" id="UP001500390"/>
    </source>
</evidence>
<accession>A0ABP8K9Z7</accession>
<dbReference type="RefSeq" id="WP_159901862.1">
    <property type="nucleotide sequence ID" value="NZ_BAABFX010000048.1"/>
</dbReference>
<dbReference type="InterPro" id="IPR005119">
    <property type="entry name" value="LysR_subst-bd"/>
</dbReference>
<evidence type="ECO:0000256" key="2">
    <source>
        <dbReference type="ARBA" id="ARBA00023015"/>
    </source>
</evidence>
<dbReference type="Proteomes" id="UP001500390">
    <property type="component" value="Unassembled WGS sequence"/>
</dbReference>
<name>A0ABP8K9Z7_9MICO</name>
<dbReference type="PROSITE" id="PS50931">
    <property type="entry name" value="HTH_LYSR"/>
    <property type="match status" value="1"/>
</dbReference>
<keyword evidence="7" id="KW-1185">Reference proteome</keyword>
<keyword evidence="3" id="KW-0238">DNA-binding</keyword>
<dbReference type="SUPFAM" id="SSF46785">
    <property type="entry name" value="Winged helix' DNA-binding domain"/>
    <property type="match status" value="1"/>
</dbReference>
<organism evidence="6 7">
    <name type="scientific">Ornithinibacter aureus</name>
    <dbReference type="NCBI Taxonomy" id="622664"/>
    <lineage>
        <taxon>Bacteria</taxon>
        <taxon>Bacillati</taxon>
        <taxon>Actinomycetota</taxon>
        <taxon>Actinomycetes</taxon>
        <taxon>Micrococcales</taxon>
        <taxon>Intrasporangiaceae</taxon>
        <taxon>Ornithinibacter</taxon>
    </lineage>
</organism>
<evidence type="ECO:0000256" key="3">
    <source>
        <dbReference type="ARBA" id="ARBA00023125"/>
    </source>
</evidence>
<dbReference type="Gene3D" id="1.10.10.10">
    <property type="entry name" value="Winged helix-like DNA-binding domain superfamily/Winged helix DNA-binding domain"/>
    <property type="match status" value="1"/>
</dbReference>
<reference evidence="7" key="1">
    <citation type="journal article" date="2019" name="Int. J. Syst. Evol. Microbiol.">
        <title>The Global Catalogue of Microorganisms (GCM) 10K type strain sequencing project: providing services to taxonomists for standard genome sequencing and annotation.</title>
        <authorList>
            <consortium name="The Broad Institute Genomics Platform"/>
            <consortium name="The Broad Institute Genome Sequencing Center for Infectious Disease"/>
            <person name="Wu L."/>
            <person name="Ma J."/>
        </authorList>
    </citation>
    <scope>NUCLEOTIDE SEQUENCE [LARGE SCALE GENOMIC DNA]</scope>
    <source>
        <strain evidence="7">JCM 17738</strain>
    </source>
</reference>
<dbReference type="Pfam" id="PF00126">
    <property type="entry name" value="HTH_1"/>
    <property type="match status" value="1"/>
</dbReference>
<keyword evidence="4" id="KW-0804">Transcription</keyword>
<dbReference type="InterPro" id="IPR036390">
    <property type="entry name" value="WH_DNA-bd_sf"/>
</dbReference>
<sequence length="303" mass="32687">MLDPHRLRVFRSVVASGSVQAAADNLGLTSSAVSQHVAALQRETGLTLFHRAGRGIVPTEAALALVERTDEVMSRWGELDQAVADLREGRSGRLAIGYFASAGAAWMPALVKRLTHEYPDLVLELVLTEAEARGSSTGRGPDIDLVIDPPDTPVRSGYRRIDLTTDPFVVIVPAGHPLIGQGPVSLSDLRRETWVSNDYPRSIGHRMVVAHCNAVGFRPRFTVQAQDHYTAIRFVEAGIGVSVLPGLAARDLPASVVRIPLAPPAPVRHLAALVRDDGTPDEAADRAVALLTDLIHHPRSHLR</sequence>
<dbReference type="PANTHER" id="PTHR30346:SF29">
    <property type="entry name" value="LYSR SUBSTRATE-BINDING"/>
    <property type="match status" value="1"/>
</dbReference>
<dbReference type="Pfam" id="PF03466">
    <property type="entry name" value="LysR_substrate"/>
    <property type="match status" value="1"/>
</dbReference>
<feature type="domain" description="HTH lysR-type" evidence="5">
    <location>
        <begin position="2"/>
        <end position="59"/>
    </location>
</feature>
<dbReference type="EMBL" id="BAABFX010000048">
    <property type="protein sequence ID" value="GAA4402534.1"/>
    <property type="molecule type" value="Genomic_DNA"/>
</dbReference>
<comment type="caution">
    <text evidence="6">The sequence shown here is derived from an EMBL/GenBank/DDBJ whole genome shotgun (WGS) entry which is preliminary data.</text>
</comment>
<dbReference type="Gene3D" id="3.40.190.10">
    <property type="entry name" value="Periplasmic binding protein-like II"/>
    <property type="match status" value="2"/>
</dbReference>
<protein>
    <submittedName>
        <fullName evidence="6">LysR family transcriptional regulator</fullName>
    </submittedName>
</protein>
<dbReference type="InterPro" id="IPR036388">
    <property type="entry name" value="WH-like_DNA-bd_sf"/>
</dbReference>